<feature type="domain" description="DhaL" evidence="13">
    <location>
        <begin position="386"/>
        <end position="587"/>
    </location>
</feature>
<dbReference type="GO" id="GO:0050354">
    <property type="term" value="F:triokinase activity"/>
    <property type="evidence" value="ECO:0007669"/>
    <property type="project" value="UniProtKB-EC"/>
</dbReference>
<dbReference type="SUPFAM" id="SSF82549">
    <property type="entry name" value="DAK1/DegV-like"/>
    <property type="match status" value="1"/>
</dbReference>
<dbReference type="FunCoup" id="A0A1Y2BGP3">
    <property type="interactions" value="334"/>
</dbReference>
<dbReference type="GO" id="GO:0004371">
    <property type="term" value="F:glycerone kinase activity"/>
    <property type="evidence" value="ECO:0007669"/>
    <property type="project" value="UniProtKB-EC"/>
</dbReference>
<dbReference type="InParanoid" id="A0A1Y2BGP3"/>
<dbReference type="InterPro" id="IPR012734">
    <property type="entry name" value="DhaK_ATP"/>
</dbReference>
<evidence type="ECO:0000256" key="7">
    <source>
        <dbReference type="ARBA" id="ARBA00022798"/>
    </source>
</evidence>
<evidence type="ECO:0000256" key="8">
    <source>
        <dbReference type="ARBA" id="ARBA00022840"/>
    </source>
</evidence>
<dbReference type="Gene3D" id="1.25.40.340">
    <property type="match status" value="1"/>
</dbReference>
<dbReference type="Pfam" id="PF02734">
    <property type="entry name" value="Dak2"/>
    <property type="match status" value="1"/>
</dbReference>
<evidence type="ECO:0000256" key="2">
    <source>
        <dbReference type="ARBA" id="ARBA00004778"/>
    </source>
</evidence>
<feature type="active site" description="Tele-hemiaminal-histidine intermediate" evidence="11">
    <location>
        <position position="225"/>
    </location>
</feature>
<accession>A0A1Y2BGP3</accession>
<feature type="binding site" evidence="12">
    <location>
        <position position="113"/>
    </location>
    <ligand>
        <name>substrate</name>
    </ligand>
</feature>
<dbReference type="GO" id="GO:0019588">
    <property type="term" value="P:anaerobic glycerol catabolic process"/>
    <property type="evidence" value="ECO:0007669"/>
    <property type="project" value="UniProtKB-UniPathway"/>
</dbReference>
<dbReference type="InterPro" id="IPR004006">
    <property type="entry name" value="DhaK_dom"/>
</dbReference>
<comment type="pathway">
    <text evidence="2">Polyol metabolism; glycerol fermentation; glycerone phosphate from glycerol (oxidative route): step 2/2.</text>
</comment>
<dbReference type="OrthoDB" id="1724672at2759"/>
<evidence type="ECO:0000256" key="4">
    <source>
        <dbReference type="ARBA" id="ARBA00022679"/>
    </source>
</evidence>
<dbReference type="UniPathway" id="UPA00617">
    <property type="reaction ID" value="UER00669"/>
</dbReference>
<evidence type="ECO:0000256" key="12">
    <source>
        <dbReference type="PIRSR" id="PIRSR612734-2"/>
    </source>
</evidence>
<feature type="domain" description="DhaK" evidence="14">
    <location>
        <begin position="11"/>
        <end position="351"/>
    </location>
</feature>
<dbReference type="Proteomes" id="UP000193986">
    <property type="component" value="Unassembled WGS sequence"/>
</dbReference>
<evidence type="ECO:0000259" key="13">
    <source>
        <dbReference type="PROSITE" id="PS51480"/>
    </source>
</evidence>
<proteinExistence type="inferred from homology"/>
<dbReference type="InterPro" id="IPR036117">
    <property type="entry name" value="DhaL_dom_sf"/>
</dbReference>
<gene>
    <name evidence="15" type="ORF">BCR39DRAFT_518017</name>
</gene>
<dbReference type="FunFam" id="3.40.50.10440:FF:000001">
    <property type="entry name" value="Dihydroxyacetone kinase, DhaK subunit"/>
    <property type="match status" value="1"/>
</dbReference>
<evidence type="ECO:0000256" key="6">
    <source>
        <dbReference type="ARBA" id="ARBA00022777"/>
    </source>
</evidence>
<evidence type="ECO:0000256" key="9">
    <source>
        <dbReference type="ARBA" id="ARBA00047974"/>
    </source>
</evidence>
<sequence>MAHAPKHLVNDPATLVVDSLKGLAVLNPEVKLDETHRVIYKPTDQSKPRVSLLSGGGSGHEPAHAAFVGPGLLDAAICGNVFASPNVAQIRRGLELVATDKGSLVVVMNYTGDALHFGLAAEQHRSAGKKGDVRVLMVGDDVAVGREQGAIVGRRGLAGTVLVYKVASALSDKGKDLDEVEKVAKYVSGRVGTIGIGLEHCHVPGTRASEAHLAENELELGMGIHNEPGTSKLPLPQISVLVGDMLSRIIDTTDKDRAFLPFHGEGDEVVLLVNNLGAISELELSGITNEAARWLAEKKIKLRRVLAGTYMTSLSMPGFSLTLLLLPRSGDAYSSSEILSLLDAPASAPGWSWTAVGKEPGVLGAKEEAVVETKGKEVDLAPADSKAFLDAITRACKALIAAEPELTQQDQIAGDGDAGLTLEAGSKGVLKAIADGRLKGKNVIEDIGTIAAVVEDDMGGTSGALYSIFFAGIGTALREAAASGATSTTPEVWSKAAASALTTLYKYTRARPPSRTLVDPLEAFITSLPNKGLNASAEDALAAAEKTKELVAKAGRGAYVNQEELKKREVPDPGAWGIWRIVDGLRGFEA</sequence>
<dbReference type="PROSITE" id="PS51480">
    <property type="entry name" value="DHAL"/>
    <property type="match status" value="1"/>
</dbReference>
<reference evidence="15 16" key="1">
    <citation type="submission" date="2016-07" db="EMBL/GenBank/DDBJ databases">
        <title>Pervasive Adenine N6-methylation of Active Genes in Fungi.</title>
        <authorList>
            <consortium name="DOE Joint Genome Institute"/>
            <person name="Mondo S.J."/>
            <person name="Dannebaum R.O."/>
            <person name="Kuo R.C."/>
            <person name="Labutti K."/>
            <person name="Haridas S."/>
            <person name="Kuo A."/>
            <person name="Salamov A."/>
            <person name="Ahrendt S.R."/>
            <person name="Lipzen A."/>
            <person name="Sullivan W."/>
            <person name="Andreopoulos W.B."/>
            <person name="Clum A."/>
            <person name="Lindquist E."/>
            <person name="Daum C."/>
            <person name="Ramamoorthy G.K."/>
            <person name="Gryganskyi A."/>
            <person name="Culley D."/>
            <person name="Magnuson J.K."/>
            <person name="James T.Y."/>
            <person name="O'Malley M.A."/>
            <person name="Stajich J.E."/>
            <person name="Spatafora J.W."/>
            <person name="Visel A."/>
            <person name="Grigoriev I.V."/>
        </authorList>
    </citation>
    <scope>NUCLEOTIDE SEQUENCE [LARGE SCALE GENOMIC DNA]</scope>
    <source>
        <strain evidence="15 16">68-887.2</strain>
    </source>
</reference>
<dbReference type="Pfam" id="PF02733">
    <property type="entry name" value="Dak1"/>
    <property type="match status" value="1"/>
</dbReference>
<dbReference type="GO" id="GO:0005829">
    <property type="term" value="C:cytosol"/>
    <property type="evidence" value="ECO:0007669"/>
    <property type="project" value="TreeGrafter"/>
</dbReference>
<evidence type="ECO:0000256" key="3">
    <source>
        <dbReference type="ARBA" id="ARBA00008757"/>
    </source>
</evidence>
<dbReference type="SUPFAM" id="SSF101473">
    <property type="entry name" value="DhaL-like"/>
    <property type="match status" value="1"/>
</dbReference>
<keyword evidence="6" id="KW-0418">Kinase</keyword>
<comment type="catalytic activity">
    <reaction evidence="9">
        <text>D-glyceraldehyde + ATP = D-glyceraldehyde 3-phosphate + ADP + H(+)</text>
        <dbReference type="Rhea" id="RHEA:13941"/>
        <dbReference type="ChEBI" id="CHEBI:15378"/>
        <dbReference type="ChEBI" id="CHEBI:17378"/>
        <dbReference type="ChEBI" id="CHEBI:30616"/>
        <dbReference type="ChEBI" id="CHEBI:59776"/>
        <dbReference type="ChEBI" id="CHEBI:456216"/>
        <dbReference type="EC" id="2.7.1.28"/>
    </reaction>
</comment>
<feature type="binding site" evidence="12">
    <location>
        <begin position="57"/>
        <end position="60"/>
    </location>
    <ligand>
        <name>substrate</name>
    </ligand>
</feature>
<dbReference type="EMBL" id="MCFC01000004">
    <property type="protein sequence ID" value="ORY33982.1"/>
    <property type="molecule type" value="Genomic_DNA"/>
</dbReference>
<evidence type="ECO:0000256" key="1">
    <source>
        <dbReference type="ARBA" id="ARBA00003264"/>
    </source>
</evidence>
<dbReference type="GO" id="GO:0005524">
    <property type="term" value="F:ATP binding"/>
    <property type="evidence" value="ECO:0007669"/>
    <property type="project" value="UniProtKB-KW"/>
</dbReference>
<keyword evidence="16" id="KW-1185">Reference proteome</keyword>
<dbReference type="AlphaFoldDB" id="A0A1Y2BGP3"/>
<dbReference type="InterPro" id="IPR004007">
    <property type="entry name" value="DhaL_dom"/>
</dbReference>
<dbReference type="FunFam" id="1.25.40.340:FF:000001">
    <property type="entry name" value="Dihydroxyacetone kinase 1"/>
    <property type="match status" value="1"/>
</dbReference>
<name>A0A1Y2BGP3_9TREE</name>
<comment type="caution">
    <text evidence="15">The sequence shown here is derived from an EMBL/GenBank/DDBJ whole genome shotgun (WGS) entry which is preliminary data.</text>
</comment>
<dbReference type="NCBIfam" id="TIGR02361">
    <property type="entry name" value="dak_ATP"/>
    <property type="match status" value="1"/>
</dbReference>
<dbReference type="PROSITE" id="PS51481">
    <property type="entry name" value="DHAK"/>
    <property type="match status" value="1"/>
</dbReference>
<keyword evidence="8" id="KW-0067">ATP-binding</keyword>
<keyword evidence="7" id="KW-0319">Glycerol metabolism</keyword>
<dbReference type="InterPro" id="IPR050861">
    <property type="entry name" value="Dihydroxyacetone_Kinase"/>
</dbReference>
<comment type="similarity">
    <text evidence="3">Belongs to the dihydroxyacetone kinase (DAK) family.</text>
</comment>
<evidence type="ECO:0000313" key="16">
    <source>
        <dbReference type="Proteomes" id="UP000193986"/>
    </source>
</evidence>
<protein>
    <submittedName>
        <fullName evidence="15">Dak1 domain-domain-containing protein</fullName>
    </submittedName>
</protein>
<dbReference type="Gene3D" id="3.30.1180.20">
    <property type="entry name" value="Dihydroxyacetone kinase, domain 2"/>
    <property type="match status" value="1"/>
</dbReference>
<dbReference type="STRING" id="71784.A0A1Y2BGP3"/>
<dbReference type="SMART" id="SM01120">
    <property type="entry name" value="Dak2"/>
    <property type="match status" value="1"/>
</dbReference>
<evidence type="ECO:0000313" key="15">
    <source>
        <dbReference type="EMBL" id="ORY33982.1"/>
    </source>
</evidence>
<evidence type="ECO:0000256" key="11">
    <source>
        <dbReference type="PIRSR" id="PIRSR612734-1"/>
    </source>
</evidence>
<dbReference type="PANTHER" id="PTHR28629">
    <property type="entry name" value="TRIOKINASE/FMN CYCLASE"/>
    <property type="match status" value="1"/>
</dbReference>
<comment type="catalytic activity">
    <reaction evidence="10">
        <text>dihydroxyacetone + ATP = dihydroxyacetone phosphate + ADP + H(+)</text>
        <dbReference type="Rhea" id="RHEA:15773"/>
        <dbReference type="ChEBI" id="CHEBI:15378"/>
        <dbReference type="ChEBI" id="CHEBI:16016"/>
        <dbReference type="ChEBI" id="CHEBI:30616"/>
        <dbReference type="ChEBI" id="CHEBI:57642"/>
        <dbReference type="ChEBI" id="CHEBI:456216"/>
        <dbReference type="EC" id="2.7.1.29"/>
    </reaction>
</comment>
<evidence type="ECO:0000256" key="5">
    <source>
        <dbReference type="ARBA" id="ARBA00022741"/>
    </source>
</evidence>
<keyword evidence="4" id="KW-0808">Transferase</keyword>
<keyword evidence="5" id="KW-0547">Nucleotide-binding</keyword>
<evidence type="ECO:0000256" key="10">
    <source>
        <dbReference type="ARBA" id="ARBA00048898"/>
    </source>
</evidence>
<dbReference type="FunFam" id="3.30.1180.20:FF:000001">
    <property type="entry name" value="Dihydroxyacetone kinase 1"/>
    <property type="match status" value="1"/>
</dbReference>
<organism evidence="15 16">
    <name type="scientific">Naematelia encephala</name>
    <dbReference type="NCBI Taxonomy" id="71784"/>
    <lineage>
        <taxon>Eukaryota</taxon>
        <taxon>Fungi</taxon>
        <taxon>Dikarya</taxon>
        <taxon>Basidiomycota</taxon>
        <taxon>Agaricomycotina</taxon>
        <taxon>Tremellomycetes</taxon>
        <taxon>Tremellales</taxon>
        <taxon>Naemateliaceae</taxon>
        <taxon>Naematelia</taxon>
    </lineage>
</organism>
<dbReference type="Gene3D" id="3.40.50.10440">
    <property type="entry name" value="Dihydroxyacetone kinase, domain 1"/>
    <property type="match status" value="1"/>
</dbReference>
<dbReference type="PANTHER" id="PTHR28629:SF14">
    <property type="entry name" value="DIHYDROXYACETONE KINASE 1"/>
    <property type="match status" value="1"/>
</dbReference>
<comment type="function">
    <text evidence="1">Catalyzes both the phosphorylation of dihydroxyacetone and of glyceraldehyde.</text>
</comment>
<evidence type="ECO:0000259" key="14">
    <source>
        <dbReference type="PROSITE" id="PS51481"/>
    </source>
</evidence>